<proteinExistence type="predicted"/>
<dbReference type="AlphaFoldDB" id="A0A1Y2LM08"/>
<dbReference type="STRING" id="105696.A0A1Y2LM08"/>
<evidence type="ECO:0000313" key="2">
    <source>
        <dbReference type="Proteomes" id="UP000193240"/>
    </source>
</evidence>
<dbReference type="GO" id="GO:0020037">
    <property type="term" value="F:heme binding"/>
    <property type="evidence" value="ECO:0007669"/>
    <property type="project" value="InterPro"/>
</dbReference>
<dbReference type="Proteomes" id="UP000193240">
    <property type="component" value="Unassembled WGS sequence"/>
</dbReference>
<dbReference type="GO" id="GO:0004497">
    <property type="term" value="F:monooxygenase activity"/>
    <property type="evidence" value="ECO:0007669"/>
    <property type="project" value="InterPro"/>
</dbReference>
<dbReference type="InterPro" id="IPR036396">
    <property type="entry name" value="Cyt_P450_sf"/>
</dbReference>
<dbReference type="OMA" id="HEKEHSE"/>
<accession>A0A1Y2LM08</accession>
<gene>
    <name evidence="1" type="ORF">B5807_10455</name>
</gene>
<organism evidence="1 2">
    <name type="scientific">Epicoccum nigrum</name>
    <name type="common">Soil fungus</name>
    <name type="synonym">Epicoccum purpurascens</name>
    <dbReference type="NCBI Taxonomy" id="105696"/>
    <lineage>
        <taxon>Eukaryota</taxon>
        <taxon>Fungi</taxon>
        <taxon>Dikarya</taxon>
        <taxon>Ascomycota</taxon>
        <taxon>Pezizomycotina</taxon>
        <taxon>Dothideomycetes</taxon>
        <taxon>Pleosporomycetidae</taxon>
        <taxon>Pleosporales</taxon>
        <taxon>Pleosporineae</taxon>
        <taxon>Didymellaceae</taxon>
        <taxon>Epicoccum</taxon>
    </lineage>
</organism>
<dbReference type="Gene3D" id="1.10.630.10">
    <property type="entry name" value="Cytochrome P450"/>
    <property type="match status" value="1"/>
</dbReference>
<dbReference type="InParanoid" id="A0A1Y2LM08"/>
<protein>
    <submittedName>
        <fullName evidence="1">Uncharacterized protein</fullName>
    </submittedName>
</protein>
<dbReference type="GO" id="GO:0016705">
    <property type="term" value="F:oxidoreductase activity, acting on paired donors, with incorporation or reduction of molecular oxygen"/>
    <property type="evidence" value="ECO:0007669"/>
    <property type="project" value="InterPro"/>
</dbReference>
<keyword evidence="2" id="KW-1185">Reference proteome</keyword>
<dbReference type="GO" id="GO:0005506">
    <property type="term" value="F:iron ion binding"/>
    <property type="evidence" value="ECO:0007669"/>
    <property type="project" value="InterPro"/>
</dbReference>
<name>A0A1Y2LM08_EPING</name>
<dbReference type="EMBL" id="KZ107856">
    <property type="protein sequence ID" value="OSS44639.1"/>
    <property type="molecule type" value="Genomic_DNA"/>
</dbReference>
<evidence type="ECO:0000313" key="1">
    <source>
        <dbReference type="EMBL" id="OSS44639.1"/>
    </source>
</evidence>
<dbReference type="SUPFAM" id="SSF48264">
    <property type="entry name" value="Cytochrome P450"/>
    <property type="match status" value="1"/>
</dbReference>
<sequence length="164" mass="18764">MSHNEISVSHPDTIQKILLAPLHNNNWYEIHALPDYRFQSSMSMTDPRKKAGKSKYIAGAYNVSNILRSEDYIDQTFELFIRWLDKYAEDVRPMDVNRYISFATFDVIGEVIFLTSFGFLQQGRDIGNAISNSLALNAYVALAGYFRWIKAAIREGLCKDLVVS</sequence>
<reference evidence="1 2" key="1">
    <citation type="journal article" date="2017" name="Genome Announc.">
        <title>Genome sequence of the saprophytic ascomycete Epicoccum nigrum ICMP 19927 strain isolated from New Zealand.</title>
        <authorList>
            <person name="Fokin M."/>
            <person name="Fleetwood D."/>
            <person name="Weir B.S."/>
            <person name="Villas-Boas S.G."/>
        </authorList>
    </citation>
    <scope>NUCLEOTIDE SEQUENCE [LARGE SCALE GENOMIC DNA]</scope>
    <source>
        <strain evidence="1 2">ICMP 19927</strain>
    </source>
</reference>